<dbReference type="OMA" id="EDEHKGT"/>
<dbReference type="Pfam" id="PF06079">
    <property type="entry name" value="Apyrase"/>
    <property type="match status" value="1"/>
</dbReference>
<evidence type="ECO:0000256" key="2">
    <source>
        <dbReference type="ARBA" id="ARBA00022723"/>
    </source>
</evidence>
<comment type="similarity">
    <text evidence="5">Belongs to the apyrase family.</text>
</comment>
<keyword evidence="3" id="KW-0378">Hydrolase</keyword>
<protein>
    <submittedName>
        <fullName evidence="9">Apyrase</fullName>
    </submittedName>
</protein>
<sequence>MNYSLSLNEMMMKNRGFHRDSHVDDKNDPQSEYEYLFGDAVCWNPKEPCHEEARGHCAVTSKTLDQLEQGDGTEVYKLLTISDIDENSKTVKNWTWRAVTRRGNMTIDKSQANVTVTWINGPDRNLTTSLNYKGRAMEPSDLSKFSGRLLAPDDETRLRYEIKDNKAIQWLVPNSGRGHATKGIKAERATLYRCHLIVGGHGTEYRNETGAVLSEDSLWIKVKSCDWNYVYKSLRKAVNLTGVGAYLTHEAAQWSSIHQKCFSLPIKESNSTCNETVDERKGTDLLIIGNPNLTEVEVVRIGNLTHRERKFSAFEFIPKTNDALIVALKSEELKGNATKSCITVFNISGHVLLED</sequence>
<dbReference type="InterPro" id="IPR009283">
    <property type="entry name" value="Apyrase"/>
</dbReference>
<evidence type="ECO:0000313" key="9">
    <source>
        <dbReference type="WBParaSite" id="ACOC_0000313301-mRNA-1"/>
    </source>
</evidence>
<comment type="cofactor">
    <cofactor evidence="1 6">
        <name>Ca(2+)</name>
        <dbReference type="ChEBI" id="CHEBI:29108"/>
    </cofactor>
</comment>
<evidence type="ECO:0000313" key="8">
    <source>
        <dbReference type="Proteomes" id="UP000267027"/>
    </source>
</evidence>
<dbReference type="AlphaFoldDB" id="A0A0R3PFY6"/>
<dbReference type="WBParaSite" id="ACOC_0000313301-mRNA-1">
    <property type="protein sequence ID" value="ACOC_0000313301-mRNA-1"/>
    <property type="gene ID" value="ACOC_0000313301"/>
</dbReference>
<accession>A0A0R3PFY6</accession>
<dbReference type="GO" id="GO:0004382">
    <property type="term" value="F:GDP phosphatase activity"/>
    <property type="evidence" value="ECO:0007669"/>
    <property type="project" value="TreeGrafter"/>
</dbReference>
<dbReference type="EMBL" id="UYYA01000825">
    <property type="protein sequence ID" value="VDM54719.1"/>
    <property type="molecule type" value="Genomic_DNA"/>
</dbReference>
<feature type="binding site" evidence="6">
    <location>
        <position position="140"/>
    </location>
    <ligand>
        <name>Ca(2+)</name>
        <dbReference type="ChEBI" id="CHEBI:29108"/>
    </ligand>
</feature>
<gene>
    <name evidence="7" type="ORF">ACOC_LOCUS3134</name>
</gene>
<keyword evidence="2 6" id="KW-0479">Metal-binding</keyword>
<feature type="binding site" evidence="6">
    <location>
        <position position="187"/>
    </location>
    <ligand>
        <name>Ca(2+)</name>
        <dbReference type="ChEBI" id="CHEBI:29108"/>
    </ligand>
</feature>
<evidence type="ECO:0000256" key="1">
    <source>
        <dbReference type="ARBA" id="ARBA00001913"/>
    </source>
</evidence>
<name>A0A0R3PFY6_ANGCS</name>
<evidence type="ECO:0000313" key="7">
    <source>
        <dbReference type="EMBL" id="VDM54719.1"/>
    </source>
</evidence>
<dbReference type="SUPFAM" id="SSF101887">
    <property type="entry name" value="Apyrase"/>
    <property type="match status" value="1"/>
</dbReference>
<dbReference type="GO" id="GO:0045134">
    <property type="term" value="F:UDP phosphatase activity"/>
    <property type="evidence" value="ECO:0007669"/>
    <property type="project" value="TreeGrafter"/>
</dbReference>
<feature type="binding site" evidence="6">
    <location>
        <position position="312"/>
    </location>
    <ligand>
        <name>Ca(2+)</name>
        <dbReference type="ChEBI" id="CHEBI:29108"/>
    </ligand>
</feature>
<dbReference type="PANTHER" id="PTHR13023:SF3">
    <property type="entry name" value="SOLUBLE CALCIUM-ACTIVATED NUCLEOTIDASE 1"/>
    <property type="match status" value="1"/>
</dbReference>
<dbReference type="STRING" id="334426.A0A0R3PFY6"/>
<keyword evidence="4 6" id="KW-0106">Calcium</keyword>
<evidence type="ECO:0000256" key="5">
    <source>
        <dbReference type="ARBA" id="ARBA00025738"/>
    </source>
</evidence>
<dbReference type="Proteomes" id="UP000267027">
    <property type="component" value="Unassembled WGS sequence"/>
</dbReference>
<dbReference type="Gene3D" id="2.120.10.100">
    <property type="entry name" value="Apyrase"/>
    <property type="match status" value="1"/>
</dbReference>
<evidence type="ECO:0000256" key="3">
    <source>
        <dbReference type="ARBA" id="ARBA00022801"/>
    </source>
</evidence>
<dbReference type="GO" id="GO:0030166">
    <property type="term" value="P:proteoglycan biosynthetic process"/>
    <property type="evidence" value="ECO:0007669"/>
    <property type="project" value="TreeGrafter"/>
</dbReference>
<organism evidence="9">
    <name type="scientific">Angiostrongylus costaricensis</name>
    <name type="common">Nematode worm</name>
    <dbReference type="NCBI Taxonomy" id="334426"/>
    <lineage>
        <taxon>Eukaryota</taxon>
        <taxon>Metazoa</taxon>
        <taxon>Ecdysozoa</taxon>
        <taxon>Nematoda</taxon>
        <taxon>Chromadorea</taxon>
        <taxon>Rhabditida</taxon>
        <taxon>Rhabditina</taxon>
        <taxon>Rhabditomorpha</taxon>
        <taxon>Strongyloidea</taxon>
        <taxon>Metastrongylidae</taxon>
        <taxon>Angiostrongylus</taxon>
    </lineage>
</organism>
<reference evidence="7 8" key="2">
    <citation type="submission" date="2018-11" db="EMBL/GenBank/DDBJ databases">
        <authorList>
            <consortium name="Pathogen Informatics"/>
        </authorList>
    </citation>
    <scope>NUCLEOTIDE SEQUENCE [LARGE SCALE GENOMIC DNA]</scope>
    <source>
        <strain evidence="7 8">Costa Rica</strain>
    </source>
</reference>
<dbReference type="OrthoDB" id="25028at2759"/>
<dbReference type="InterPro" id="IPR036258">
    <property type="entry name" value="Apyrase_sf"/>
</dbReference>
<feature type="binding site" evidence="6">
    <location>
        <position position="250"/>
    </location>
    <ligand>
        <name>Ca(2+)</name>
        <dbReference type="ChEBI" id="CHEBI:29108"/>
    </ligand>
</feature>
<evidence type="ECO:0000256" key="4">
    <source>
        <dbReference type="ARBA" id="ARBA00022837"/>
    </source>
</evidence>
<dbReference type="PANTHER" id="PTHR13023">
    <property type="entry name" value="APYRASE"/>
    <property type="match status" value="1"/>
</dbReference>
<reference evidence="9" key="1">
    <citation type="submission" date="2017-02" db="UniProtKB">
        <authorList>
            <consortium name="WormBaseParasite"/>
        </authorList>
    </citation>
    <scope>IDENTIFICATION</scope>
</reference>
<feature type="binding site" evidence="6">
    <location>
        <position position="141"/>
    </location>
    <ligand>
        <name>Ca(2+)</name>
        <dbReference type="ChEBI" id="CHEBI:29108"/>
    </ligand>
</feature>
<keyword evidence="8" id="KW-1185">Reference proteome</keyword>
<evidence type="ECO:0000256" key="6">
    <source>
        <dbReference type="PIRSR" id="PIRSR609283-1"/>
    </source>
</evidence>
<proteinExistence type="inferred from homology"/>
<dbReference type="GO" id="GO:0005509">
    <property type="term" value="F:calcium ion binding"/>
    <property type="evidence" value="ECO:0007669"/>
    <property type="project" value="InterPro"/>
</dbReference>